<proteinExistence type="predicted"/>
<sequence>MFGAAIITAAVAFAAGACTVRLARLPAWLAALRPQLAASYTPPAWLTAIAAGVACGGRLRLADVVGTGKIAIALALASVYHRPETPTHIIVPASLGVPQARALRM</sequence>
<accession>A0ACC3BIX3</accession>
<organism evidence="1 2">
    <name type="scientific">Pyropia yezoensis</name>
    <name type="common">Susabi-nori</name>
    <name type="synonym">Porphyra yezoensis</name>
    <dbReference type="NCBI Taxonomy" id="2788"/>
    <lineage>
        <taxon>Eukaryota</taxon>
        <taxon>Rhodophyta</taxon>
        <taxon>Bangiophyceae</taxon>
        <taxon>Bangiales</taxon>
        <taxon>Bangiaceae</taxon>
        <taxon>Pyropia</taxon>
    </lineage>
</organism>
<evidence type="ECO:0000313" key="2">
    <source>
        <dbReference type="Proteomes" id="UP000798662"/>
    </source>
</evidence>
<comment type="caution">
    <text evidence="1">The sequence shown here is derived from an EMBL/GenBank/DDBJ whole genome shotgun (WGS) entry which is preliminary data.</text>
</comment>
<keyword evidence="2" id="KW-1185">Reference proteome</keyword>
<gene>
    <name evidence="1" type="ORF">I4F81_000519</name>
</gene>
<reference evidence="1" key="1">
    <citation type="submission" date="2019-11" db="EMBL/GenBank/DDBJ databases">
        <title>Nori genome reveals adaptations in red seaweeds to the harsh intertidal environment.</title>
        <authorList>
            <person name="Wang D."/>
            <person name="Mao Y."/>
        </authorList>
    </citation>
    <scope>NUCLEOTIDE SEQUENCE</scope>
    <source>
        <tissue evidence="1">Gametophyte</tissue>
    </source>
</reference>
<evidence type="ECO:0000313" key="1">
    <source>
        <dbReference type="EMBL" id="KAK1857905.1"/>
    </source>
</evidence>
<dbReference type="EMBL" id="CM020618">
    <property type="protein sequence ID" value="KAK1857905.1"/>
    <property type="molecule type" value="Genomic_DNA"/>
</dbReference>
<protein>
    <submittedName>
        <fullName evidence="1">Uncharacterized protein</fullName>
    </submittedName>
</protein>
<name>A0ACC3BIX3_PYRYE</name>
<dbReference type="Proteomes" id="UP000798662">
    <property type="component" value="Chromosome 1"/>
</dbReference>